<protein>
    <submittedName>
        <fullName evidence="1">Uncharacterized protein</fullName>
    </submittedName>
</protein>
<dbReference type="RefSeq" id="WP_152158042.1">
    <property type="nucleotide sequence ID" value="NZ_WEHX01000019.1"/>
</dbReference>
<gene>
    <name evidence="1" type="ORF">GBM95_04775</name>
</gene>
<evidence type="ECO:0000313" key="2">
    <source>
        <dbReference type="Proteomes" id="UP000430564"/>
    </source>
</evidence>
<dbReference type="AlphaFoldDB" id="A0A6I1EQ56"/>
<organism evidence="1 2">
    <name type="scientific">Sutterella seckii</name>
    <dbReference type="NCBI Taxonomy" id="1944635"/>
    <lineage>
        <taxon>Bacteria</taxon>
        <taxon>Pseudomonadati</taxon>
        <taxon>Pseudomonadota</taxon>
        <taxon>Betaproteobacteria</taxon>
        <taxon>Burkholderiales</taxon>
        <taxon>Sutterellaceae</taxon>
        <taxon>Sutterella</taxon>
    </lineage>
</organism>
<evidence type="ECO:0000313" key="1">
    <source>
        <dbReference type="EMBL" id="KAB7661364.1"/>
    </source>
</evidence>
<reference evidence="1 2" key="1">
    <citation type="submission" date="2019-10" db="EMBL/GenBank/DDBJ databases">
        <title>Genome diversity of Sutterella seckii.</title>
        <authorList>
            <person name="Chaplin A.V."/>
            <person name="Sokolova S.R."/>
            <person name="Mosin K.A."/>
            <person name="Ivanova E.L."/>
            <person name="Kochetkova T.O."/>
            <person name="Goltsov A.Y."/>
            <person name="Trofimov D.Y."/>
            <person name="Efimov B.A."/>
        </authorList>
    </citation>
    <scope>NUCLEOTIDE SEQUENCE [LARGE SCALE GENOMIC DNA]</scope>
    <source>
        <strain evidence="1 2">ASD393</strain>
    </source>
</reference>
<name>A0A6I1EQ56_9BURK</name>
<accession>A0A6I1EQ56</accession>
<dbReference type="Proteomes" id="UP000430564">
    <property type="component" value="Unassembled WGS sequence"/>
</dbReference>
<comment type="caution">
    <text evidence="1">The sequence shown here is derived from an EMBL/GenBank/DDBJ whole genome shotgun (WGS) entry which is preliminary data.</text>
</comment>
<sequence>MDEAVTLLKRTSLNIHYVLSRCHWVLELKFLSRNDEEKGRKPERLLEEALAQLREKRYGLQDGGEEKRIRAALVFSEQRREFVLWQECPEIDA</sequence>
<proteinExistence type="predicted"/>
<dbReference type="EMBL" id="WEHX01000019">
    <property type="protein sequence ID" value="KAB7661364.1"/>
    <property type="molecule type" value="Genomic_DNA"/>
</dbReference>